<reference evidence="9" key="1">
    <citation type="submission" date="2020-04" db="EMBL/GenBank/DDBJ databases">
        <authorList>
            <person name="Zhang T."/>
        </authorList>
    </citation>
    <scope>NUCLEOTIDE SEQUENCE</scope>
    <source>
        <strain evidence="9">HKST-UBA14</strain>
    </source>
</reference>
<keyword evidence="6" id="KW-0119">Carbohydrate metabolism</keyword>
<evidence type="ECO:0000256" key="1">
    <source>
        <dbReference type="ARBA" id="ARBA00004937"/>
    </source>
</evidence>
<feature type="domain" description="Glucose-6-phosphate dehydrogenase NAD-binding" evidence="7">
    <location>
        <begin position="11"/>
        <end position="195"/>
    </location>
</feature>
<evidence type="ECO:0000256" key="3">
    <source>
        <dbReference type="ARBA" id="ARBA00022526"/>
    </source>
</evidence>
<reference evidence="9" key="2">
    <citation type="journal article" date="2021" name="Microbiome">
        <title>Successional dynamics and alternative stable states in a saline activated sludge microbial community over 9 years.</title>
        <authorList>
            <person name="Wang Y."/>
            <person name="Ye J."/>
            <person name="Ju F."/>
            <person name="Liu L."/>
            <person name="Boyd J.A."/>
            <person name="Deng Y."/>
            <person name="Parks D.H."/>
            <person name="Jiang X."/>
            <person name="Yin X."/>
            <person name="Woodcroft B.J."/>
            <person name="Tyson G.W."/>
            <person name="Hugenholtz P."/>
            <person name="Polz M.F."/>
            <person name="Zhang T."/>
        </authorList>
    </citation>
    <scope>NUCLEOTIDE SEQUENCE</scope>
    <source>
        <strain evidence="9">HKST-UBA14</strain>
    </source>
</reference>
<dbReference type="SUPFAM" id="SSF55347">
    <property type="entry name" value="Glyceraldehyde-3-phosphate dehydrogenase-like, C-terminal domain"/>
    <property type="match status" value="1"/>
</dbReference>
<evidence type="ECO:0000259" key="8">
    <source>
        <dbReference type="Pfam" id="PF02781"/>
    </source>
</evidence>
<dbReference type="InterPro" id="IPR019796">
    <property type="entry name" value="G6P_DH_AS"/>
</dbReference>
<evidence type="ECO:0000313" key="10">
    <source>
        <dbReference type="Proteomes" id="UP000783287"/>
    </source>
</evidence>
<dbReference type="Proteomes" id="UP000783287">
    <property type="component" value="Unassembled WGS sequence"/>
</dbReference>
<dbReference type="PRINTS" id="PR00079">
    <property type="entry name" value="G6PDHDRGNASE"/>
</dbReference>
<dbReference type="PROSITE" id="PS00069">
    <property type="entry name" value="G6P_DEHYDROGENASE"/>
    <property type="match status" value="1"/>
</dbReference>
<dbReference type="GO" id="GO:0009051">
    <property type="term" value="P:pentose-phosphate shunt, oxidative branch"/>
    <property type="evidence" value="ECO:0007669"/>
    <property type="project" value="TreeGrafter"/>
</dbReference>
<dbReference type="EMBL" id="JAGQLK010000180">
    <property type="protein sequence ID" value="MCA9383935.1"/>
    <property type="molecule type" value="Genomic_DNA"/>
</dbReference>
<keyword evidence="4" id="KW-0521">NADP</keyword>
<accession>A0A955L6H6</accession>
<dbReference type="InterPro" id="IPR036291">
    <property type="entry name" value="NAD(P)-bd_dom_sf"/>
</dbReference>
<dbReference type="Pfam" id="PF02781">
    <property type="entry name" value="G6PD_C"/>
    <property type="match status" value="1"/>
</dbReference>
<feature type="non-terminal residue" evidence="9">
    <location>
        <position position="327"/>
    </location>
</feature>
<dbReference type="Pfam" id="PF00479">
    <property type="entry name" value="G6PD_N"/>
    <property type="match status" value="1"/>
</dbReference>
<evidence type="ECO:0000259" key="7">
    <source>
        <dbReference type="Pfam" id="PF00479"/>
    </source>
</evidence>
<dbReference type="GO" id="GO:0050661">
    <property type="term" value="F:NADP binding"/>
    <property type="evidence" value="ECO:0007669"/>
    <property type="project" value="InterPro"/>
</dbReference>
<sequence>MKNINLPTTLVIFGATGDLTRRKLLPALYNLDQQSMLPEQIRIIAFARKELDQKQYKQYIESHVADLYPNLIEDTTWNKFFEKIDYISGDFADDKSYQILSKKLDEVDMHIGVCTHKLFYLAVSPDLYENVLQGIVHTELNAFCKNINDTRVILEKPFGKDYASFEKLNKQITDIFDEKQIYRIDHFLGKETVQNLLYFRAANPIFSNDWNKHKISKVYVRAYESIGIEKRADYYDKYGQLRDMVQSHLLQLLALVLMDMPSSLDDMEGINQRKAEVLEKLTISDKSKIVRGQYMEGVVDAIAVGGYREEDGIDLSSNTETFVKVSA</sequence>
<name>A0A955L6H6_9BACT</name>
<dbReference type="Gene3D" id="3.40.50.720">
    <property type="entry name" value="NAD(P)-binding Rossmann-like Domain"/>
    <property type="match status" value="1"/>
</dbReference>
<keyword evidence="5" id="KW-0560">Oxidoreductase</keyword>
<keyword evidence="3" id="KW-0313">Glucose metabolism</keyword>
<protein>
    <submittedName>
        <fullName evidence="9">Glucose-6-phosphate dehydrogenase</fullName>
    </submittedName>
</protein>
<dbReference type="PANTHER" id="PTHR23429">
    <property type="entry name" value="GLUCOSE-6-PHOSPHATE 1-DEHYDROGENASE G6PD"/>
    <property type="match status" value="1"/>
</dbReference>
<dbReference type="GO" id="GO:0006006">
    <property type="term" value="P:glucose metabolic process"/>
    <property type="evidence" value="ECO:0007669"/>
    <property type="project" value="UniProtKB-KW"/>
</dbReference>
<evidence type="ECO:0000256" key="2">
    <source>
        <dbReference type="ARBA" id="ARBA00009975"/>
    </source>
</evidence>
<proteinExistence type="inferred from homology"/>
<gene>
    <name evidence="9" type="ORF">KC909_06255</name>
</gene>
<dbReference type="InterPro" id="IPR022675">
    <property type="entry name" value="G6P_DH_C"/>
</dbReference>
<evidence type="ECO:0000256" key="4">
    <source>
        <dbReference type="ARBA" id="ARBA00022857"/>
    </source>
</evidence>
<evidence type="ECO:0000313" key="9">
    <source>
        <dbReference type="EMBL" id="MCA9383935.1"/>
    </source>
</evidence>
<evidence type="ECO:0000256" key="5">
    <source>
        <dbReference type="ARBA" id="ARBA00023002"/>
    </source>
</evidence>
<dbReference type="AlphaFoldDB" id="A0A955L6H6"/>
<comment type="pathway">
    <text evidence="1">Carbohydrate degradation; pentose phosphate pathway; D-ribulose 5-phosphate from D-glucose 6-phosphate (oxidative stage): step 1/3.</text>
</comment>
<dbReference type="InterPro" id="IPR001282">
    <property type="entry name" value="G6P_DH"/>
</dbReference>
<dbReference type="PANTHER" id="PTHR23429:SF0">
    <property type="entry name" value="GLUCOSE-6-PHOSPHATE 1-DEHYDROGENASE"/>
    <property type="match status" value="1"/>
</dbReference>
<feature type="domain" description="Glucose-6-phosphate dehydrogenase C-terminal" evidence="8">
    <location>
        <begin position="198"/>
        <end position="325"/>
    </location>
</feature>
<dbReference type="GO" id="GO:0005829">
    <property type="term" value="C:cytosol"/>
    <property type="evidence" value="ECO:0007669"/>
    <property type="project" value="TreeGrafter"/>
</dbReference>
<dbReference type="InterPro" id="IPR022674">
    <property type="entry name" value="G6P_DH_NAD-bd"/>
</dbReference>
<organism evidence="9 10">
    <name type="scientific">Candidatus Dojkabacteria bacterium</name>
    <dbReference type="NCBI Taxonomy" id="2099670"/>
    <lineage>
        <taxon>Bacteria</taxon>
        <taxon>Candidatus Dojkabacteria</taxon>
    </lineage>
</organism>
<comment type="caution">
    <text evidence="9">The sequence shown here is derived from an EMBL/GenBank/DDBJ whole genome shotgun (WGS) entry which is preliminary data.</text>
</comment>
<comment type="similarity">
    <text evidence="2">Belongs to the glucose-6-phosphate dehydrogenase family.</text>
</comment>
<dbReference type="GO" id="GO:0004345">
    <property type="term" value="F:glucose-6-phosphate dehydrogenase activity"/>
    <property type="evidence" value="ECO:0007669"/>
    <property type="project" value="InterPro"/>
</dbReference>
<dbReference type="Gene3D" id="3.30.360.10">
    <property type="entry name" value="Dihydrodipicolinate Reductase, domain 2"/>
    <property type="match status" value="1"/>
</dbReference>
<dbReference type="SUPFAM" id="SSF51735">
    <property type="entry name" value="NAD(P)-binding Rossmann-fold domains"/>
    <property type="match status" value="1"/>
</dbReference>
<evidence type="ECO:0000256" key="6">
    <source>
        <dbReference type="ARBA" id="ARBA00023277"/>
    </source>
</evidence>